<dbReference type="InterPro" id="IPR001387">
    <property type="entry name" value="Cro/C1-type_HTH"/>
</dbReference>
<comment type="caution">
    <text evidence="3">The sequence shown here is derived from an EMBL/GenBank/DDBJ whole genome shotgun (WGS) entry which is preliminary data.</text>
</comment>
<feature type="domain" description="HTH cro/C1-type" evidence="2">
    <location>
        <begin position="21"/>
        <end position="67"/>
    </location>
</feature>
<accession>A0ABS8JIX1</accession>
<proteinExistence type="predicted"/>
<dbReference type="EMBL" id="JAJGAK010000002">
    <property type="protein sequence ID" value="MCC8363552.1"/>
    <property type="molecule type" value="Genomic_DNA"/>
</dbReference>
<reference evidence="3" key="1">
    <citation type="submission" date="2021-10" db="EMBL/GenBank/DDBJ databases">
        <authorList>
            <person name="Lyu M."/>
            <person name="Wang X."/>
            <person name="Meng X."/>
            <person name="Xu K."/>
        </authorList>
    </citation>
    <scope>NUCLEOTIDE SEQUENCE</scope>
    <source>
        <strain evidence="3">A6</strain>
    </source>
</reference>
<dbReference type="SUPFAM" id="SSF47413">
    <property type="entry name" value="lambda repressor-like DNA-binding domains"/>
    <property type="match status" value="1"/>
</dbReference>
<dbReference type="Proteomes" id="UP001165293">
    <property type="component" value="Unassembled WGS sequence"/>
</dbReference>
<gene>
    <name evidence="3" type="ORF">LK996_10760</name>
</gene>
<keyword evidence="1" id="KW-0238">DNA-binding</keyword>
<dbReference type="InterPro" id="IPR013430">
    <property type="entry name" value="Toxin_antidote_HigA"/>
</dbReference>
<dbReference type="RefSeq" id="WP_230527168.1">
    <property type="nucleotide sequence ID" value="NZ_JAJGAK010000002.1"/>
</dbReference>
<evidence type="ECO:0000313" key="3">
    <source>
        <dbReference type="EMBL" id="MCC8363552.1"/>
    </source>
</evidence>
<dbReference type="SMART" id="SM00530">
    <property type="entry name" value="HTH_XRE"/>
    <property type="match status" value="1"/>
</dbReference>
<organism evidence="3 4">
    <name type="scientific">Noviluteimonas lactosilytica</name>
    <dbReference type="NCBI Taxonomy" id="2888523"/>
    <lineage>
        <taxon>Bacteria</taxon>
        <taxon>Pseudomonadati</taxon>
        <taxon>Pseudomonadota</taxon>
        <taxon>Gammaproteobacteria</taxon>
        <taxon>Lysobacterales</taxon>
        <taxon>Lysobacteraceae</taxon>
        <taxon>Noviluteimonas</taxon>
    </lineage>
</organism>
<dbReference type="PANTHER" id="PTHR36924:SF1">
    <property type="entry name" value="ANTITOXIN HIGA-1"/>
    <property type="match status" value="1"/>
</dbReference>
<dbReference type="NCBIfam" id="TIGR02607">
    <property type="entry name" value="antidote_HigA"/>
    <property type="match status" value="1"/>
</dbReference>
<protein>
    <submittedName>
        <fullName evidence="3">HigA family addiction module antitoxin</fullName>
    </submittedName>
</protein>
<evidence type="ECO:0000259" key="2">
    <source>
        <dbReference type="PROSITE" id="PS50943"/>
    </source>
</evidence>
<dbReference type="InterPro" id="IPR010982">
    <property type="entry name" value="Lambda_DNA-bd_dom_sf"/>
</dbReference>
<sequence length="99" mass="11257">MRRIPYPHPGEILDQEFLAPLNITRYRLSKAIGVPQTAIGEIINGTRSITTETGLLLSRYFGTSDEFWIKLQVDYDAANARDRIAPRLAKIVPFTEMHV</sequence>
<dbReference type="Gene3D" id="1.10.260.40">
    <property type="entry name" value="lambda repressor-like DNA-binding domains"/>
    <property type="match status" value="1"/>
</dbReference>
<name>A0ABS8JIX1_9GAMM</name>
<dbReference type="PROSITE" id="PS50943">
    <property type="entry name" value="HTH_CROC1"/>
    <property type="match status" value="1"/>
</dbReference>
<dbReference type="Pfam" id="PF01381">
    <property type="entry name" value="HTH_3"/>
    <property type="match status" value="1"/>
</dbReference>
<dbReference type="PANTHER" id="PTHR36924">
    <property type="entry name" value="ANTITOXIN HIGA-1"/>
    <property type="match status" value="1"/>
</dbReference>
<evidence type="ECO:0000256" key="1">
    <source>
        <dbReference type="ARBA" id="ARBA00023125"/>
    </source>
</evidence>
<keyword evidence="4" id="KW-1185">Reference proteome</keyword>
<dbReference type="CDD" id="cd00093">
    <property type="entry name" value="HTH_XRE"/>
    <property type="match status" value="1"/>
</dbReference>
<evidence type="ECO:0000313" key="4">
    <source>
        <dbReference type="Proteomes" id="UP001165293"/>
    </source>
</evidence>